<sequence length="217" mass="23865">MNLNILRLLCVLLLSVGITALISASAEVHPSERGTVGVSVRAINYSGKEVVLMVRNPKDKTNSGGGDALNPYGIGGSVCCFGIPAQWHPGYQVVVKYNFYPDEEWHEQLVHVPPYPAGIADDIWLVMREDGEAEAIVSSFGPTRPEWPGRTKGWPVPSRAYAAKVRNDQLATKKGMLQLMERGLADGSVRTKEQTDRMKSAIEYTKAQIREMDAVQP</sequence>
<feature type="signal peptide" evidence="1">
    <location>
        <begin position="1"/>
        <end position="26"/>
    </location>
</feature>
<keyword evidence="1" id="KW-0732">Signal</keyword>
<accession>A0ABX0FL63</accession>
<dbReference type="Pfam" id="PF11745">
    <property type="entry name" value="DUF3304"/>
    <property type="match status" value="1"/>
</dbReference>
<keyword evidence="3" id="KW-1185">Reference proteome</keyword>
<proteinExistence type="predicted"/>
<evidence type="ECO:0000313" key="3">
    <source>
        <dbReference type="Proteomes" id="UP000666369"/>
    </source>
</evidence>
<comment type="caution">
    <text evidence="2">The sequence shown here is derived from an EMBL/GenBank/DDBJ whole genome shotgun (WGS) entry which is preliminary data.</text>
</comment>
<dbReference type="InterPro" id="IPR021733">
    <property type="entry name" value="DUF3304"/>
</dbReference>
<name>A0ABX0FL63_9BURK</name>
<evidence type="ECO:0000313" key="2">
    <source>
        <dbReference type="EMBL" id="NGZ85329.1"/>
    </source>
</evidence>
<feature type="chain" id="PRO_5045774742" evidence="1">
    <location>
        <begin position="27"/>
        <end position="217"/>
    </location>
</feature>
<organism evidence="2 3">
    <name type="scientific">Duganella aceris</name>
    <dbReference type="NCBI Taxonomy" id="2703883"/>
    <lineage>
        <taxon>Bacteria</taxon>
        <taxon>Pseudomonadati</taxon>
        <taxon>Pseudomonadota</taxon>
        <taxon>Betaproteobacteria</taxon>
        <taxon>Burkholderiales</taxon>
        <taxon>Oxalobacteraceae</taxon>
        <taxon>Telluria group</taxon>
        <taxon>Duganella</taxon>
    </lineage>
</organism>
<evidence type="ECO:0000256" key="1">
    <source>
        <dbReference type="SAM" id="SignalP"/>
    </source>
</evidence>
<reference evidence="3" key="2">
    <citation type="submission" date="2023-07" db="EMBL/GenBank/DDBJ databases">
        <title>Duganella aceri sp. nov., isolated from tree sap.</title>
        <authorList>
            <person name="Kim I.S."/>
        </authorList>
    </citation>
    <scope>NUCLEOTIDE SEQUENCE [LARGE SCALE GENOMIC DNA]</scope>
    <source>
        <strain evidence="3">SAP-35</strain>
    </source>
</reference>
<dbReference type="EMBL" id="JAADJT010000006">
    <property type="protein sequence ID" value="NGZ85329.1"/>
    <property type="molecule type" value="Genomic_DNA"/>
</dbReference>
<gene>
    <name evidence="2" type="ORF">GW587_13810</name>
</gene>
<reference evidence="2 3" key="1">
    <citation type="submission" date="2020-01" db="EMBL/GenBank/DDBJ databases">
        <authorList>
            <person name="Lee S.D."/>
        </authorList>
    </citation>
    <scope>NUCLEOTIDE SEQUENCE [LARGE SCALE GENOMIC DNA]</scope>
    <source>
        <strain evidence="2 3">SAP-35</strain>
    </source>
</reference>
<dbReference type="Proteomes" id="UP000666369">
    <property type="component" value="Unassembled WGS sequence"/>
</dbReference>
<dbReference type="RefSeq" id="WP_166103862.1">
    <property type="nucleotide sequence ID" value="NZ_JAADJT010000006.1"/>
</dbReference>
<protein>
    <submittedName>
        <fullName evidence="2">DUF3304 domain-containing protein</fullName>
    </submittedName>
</protein>